<gene>
    <name evidence="2" type="ORF">Sviol_49330</name>
</gene>
<evidence type="ECO:0000313" key="3">
    <source>
        <dbReference type="Proteomes" id="UP001050808"/>
    </source>
</evidence>
<sequence>MADDAAAMQRHARTLRAQRGRSRHCALRCVAVARLRIPLRTFQKARLDVMGAVALSAASPMSPEGSECGNGFDNDGEEADGAKEDCCGTAHEGFPLAVVVVEGWLGDWSKLPHDCSSRWMDTRRLPELWSLPGGEPAASVPARNRDHPT</sequence>
<evidence type="ECO:0000256" key="1">
    <source>
        <dbReference type="SAM" id="MobiDB-lite"/>
    </source>
</evidence>
<dbReference type="EMBL" id="BNDY01000017">
    <property type="protein sequence ID" value="GHI40525.1"/>
    <property type="molecule type" value="Genomic_DNA"/>
</dbReference>
<feature type="region of interest" description="Disordered" evidence="1">
    <location>
        <begin position="59"/>
        <end position="84"/>
    </location>
</feature>
<keyword evidence="3" id="KW-1185">Reference proteome</keyword>
<feature type="region of interest" description="Disordered" evidence="1">
    <location>
        <begin position="130"/>
        <end position="149"/>
    </location>
</feature>
<dbReference type="Proteomes" id="UP001050808">
    <property type="component" value="Unassembled WGS sequence"/>
</dbReference>
<organism evidence="2 3">
    <name type="scientific">Streptomyces violascens</name>
    <dbReference type="NCBI Taxonomy" id="67381"/>
    <lineage>
        <taxon>Bacteria</taxon>
        <taxon>Bacillati</taxon>
        <taxon>Actinomycetota</taxon>
        <taxon>Actinomycetes</taxon>
        <taxon>Kitasatosporales</taxon>
        <taxon>Streptomycetaceae</taxon>
        <taxon>Streptomyces</taxon>
    </lineage>
</organism>
<evidence type="ECO:0000313" key="2">
    <source>
        <dbReference type="EMBL" id="GHI40525.1"/>
    </source>
</evidence>
<name>A0ABQ3QTC4_9ACTN</name>
<comment type="caution">
    <text evidence="2">The sequence shown here is derived from an EMBL/GenBank/DDBJ whole genome shotgun (WGS) entry which is preliminary data.</text>
</comment>
<accession>A0ABQ3QTC4</accession>
<protein>
    <submittedName>
        <fullName evidence="2">Uncharacterized protein</fullName>
    </submittedName>
</protein>
<reference evidence="2" key="1">
    <citation type="submission" date="2024-05" db="EMBL/GenBank/DDBJ databases">
        <title>Whole genome shotgun sequence of Streptomyces violascens NBRC 12920.</title>
        <authorList>
            <person name="Komaki H."/>
            <person name="Tamura T."/>
        </authorList>
    </citation>
    <scope>NUCLEOTIDE SEQUENCE</scope>
    <source>
        <strain evidence="2">NBRC 12920</strain>
    </source>
</reference>
<proteinExistence type="predicted"/>